<evidence type="ECO:0000256" key="6">
    <source>
        <dbReference type="ARBA" id="ARBA00023239"/>
    </source>
</evidence>
<dbReference type="SUPFAM" id="SSF48576">
    <property type="entry name" value="Terpenoid synthases"/>
    <property type="match status" value="1"/>
</dbReference>
<proteinExistence type="inferred from homology"/>
<evidence type="ECO:0000256" key="5">
    <source>
        <dbReference type="ARBA" id="ARBA00022842"/>
    </source>
</evidence>
<dbReference type="Pfam" id="PF03936">
    <property type="entry name" value="Terpene_synth_C"/>
    <property type="match status" value="1"/>
</dbReference>
<evidence type="ECO:0000256" key="4">
    <source>
        <dbReference type="ARBA" id="ARBA00022723"/>
    </source>
</evidence>
<dbReference type="InterPro" id="IPR044814">
    <property type="entry name" value="Terpene_cyclase_plant_C1"/>
</dbReference>
<dbReference type="InterPro" id="IPR008949">
    <property type="entry name" value="Isoprenoid_synthase_dom_sf"/>
</dbReference>
<comment type="function">
    <text evidence="2">Responsible for the cyclization of trans,trans-farnesyl diphosphate (FPP) to (+)-delta cadinene.</text>
</comment>
<accession>A0A5D2ETY7</accession>
<dbReference type="SFLD" id="SFLDS00005">
    <property type="entry name" value="Isoprenoid_Synthase_Type_I"/>
    <property type="match status" value="1"/>
</dbReference>
<feature type="domain" description="Terpene synthase N-terminal" evidence="8">
    <location>
        <begin position="24"/>
        <end position="196"/>
    </location>
</feature>
<dbReference type="SFLD" id="SFLDG01019">
    <property type="entry name" value="Terpene_Cyclase_Like_1_C_Termi"/>
    <property type="match status" value="1"/>
</dbReference>
<dbReference type="GO" id="GO:0016102">
    <property type="term" value="P:diterpenoid biosynthetic process"/>
    <property type="evidence" value="ECO:0007669"/>
    <property type="project" value="InterPro"/>
</dbReference>
<dbReference type="InterPro" id="IPR036965">
    <property type="entry name" value="Terpene_synth_N_sf"/>
</dbReference>
<evidence type="ECO:0000313" key="10">
    <source>
        <dbReference type="EMBL" id="TYG97053.1"/>
    </source>
</evidence>
<sequence>MAVQVQGSVSSPMDRPLANYPPDIWGDRFLTLSFDISELESCSRQVEVLKETVKDMLMASTTDPIRNIFLIYSLCRLGVSYHFETEVEQQLAHRFDTLSKLIHNNDYDLHTIAVMFQVFRSHGYNMPSHAFNKFKYENGKFNVNDTKGMISLYEAAQFRINGEHNLDEAFSFTTSHLKSMASRSSPHYAQYIENALYRPYHRGVPRLEARQYICFYEKDEVSNDTLLKFAKYDFNRIQMILQQEVSNLRSWWKEGNLESKLPYVRHRIVEFFFYAAGFNFEPRYACARNIQTKLTFIIGIIDDTYDAYGTYEELQHFTEAMRRFDVGVMDKLPTDNFKLVYETILKFHDEAEEKVRKEGRSYGVFYTKNEFKKLAEAYFVEASWAHRSYVSTFDEYMETALKSSAAIVSVCQAFIGMEEADETAYQWLINTDNKVHKALNIIARLYDDLATNEDEEKRGLVCGTSCYMKQYGVTRKEAVEAYSEMIEVAWKDMNEACLKPMPVSNKIALRALSFARSMDVFYKEGDGFGSPEKSMKDLIAKLLIQPIPL</sequence>
<keyword evidence="11" id="KW-1185">Reference proteome</keyword>
<dbReference type="AlphaFoldDB" id="A0A5D2ETY7"/>
<dbReference type="SUPFAM" id="SSF48239">
    <property type="entry name" value="Terpenoid cyclases/Protein prenyltransferases"/>
    <property type="match status" value="1"/>
</dbReference>
<dbReference type="PANTHER" id="PTHR31225">
    <property type="entry name" value="OS04G0344100 PROTEIN-RELATED"/>
    <property type="match status" value="1"/>
</dbReference>
<evidence type="ECO:0000256" key="2">
    <source>
        <dbReference type="ARBA" id="ARBA00002383"/>
    </source>
</evidence>
<evidence type="ECO:0000256" key="7">
    <source>
        <dbReference type="ARBA" id="ARBA00038405"/>
    </source>
</evidence>
<dbReference type="InterPro" id="IPR001906">
    <property type="entry name" value="Terpene_synth_N"/>
</dbReference>
<keyword evidence="5" id="KW-0460">Magnesium</keyword>
<dbReference type="Gene3D" id="1.10.600.10">
    <property type="entry name" value="Farnesyl Diphosphate Synthase"/>
    <property type="match status" value="1"/>
</dbReference>
<dbReference type="GO" id="GO:0047461">
    <property type="term" value="F:(+)-delta-cadinene synthase activity"/>
    <property type="evidence" value="ECO:0007669"/>
    <property type="project" value="UniProtKB-EC"/>
</dbReference>
<dbReference type="Pfam" id="PF01397">
    <property type="entry name" value="Terpene_synth"/>
    <property type="match status" value="1"/>
</dbReference>
<evidence type="ECO:0000313" key="11">
    <source>
        <dbReference type="Proteomes" id="UP000323506"/>
    </source>
</evidence>
<dbReference type="GO" id="GO:0000287">
    <property type="term" value="F:magnesium ion binding"/>
    <property type="evidence" value="ECO:0007669"/>
    <property type="project" value="InterPro"/>
</dbReference>
<evidence type="ECO:0000256" key="1">
    <source>
        <dbReference type="ARBA" id="ARBA00001946"/>
    </source>
</evidence>
<dbReference type="EC" id="4.2.3.13" evidence="3"/>
<dbReference type="FunFam" id="1.10.600.10:FF:000007">
    <property type="entry name" value="Isoprene synthase, chloroplastic"/>
    <property type="match status" value="1"/>
</dbReference>
<name>A0A5D2ETY7_GOSDA</name>
<protein>
    <recommendedName>
        <fullName evidence="3">(+)-delta-cadinene synthase</fullName>
        <ecNumber evidence="3">4.2.3.13</ecNumber>
    </recommendedName>
</protein>
<dbReference type="Gene3D" id="1.50.10.130">
    <property type="entry name" value="Terpene synthase, N-terminal domain"/>
    <property type="match status" value="1"/>
</dbReference>
<dbReference type="InterPro" id="IPR005630">
    <property type="entry name" value="Terpene_synthase_metal-bd"/>
</dbReference>
<reference evidence="10 11" key="1">
    <citation type="submission" date="2019-06" db="EMBL/GenBank/DDBJ databases">
        <title>WGS assembly of Gossypium darwinii.</title>
        <authorList>
            <person name="Chen Z.J."/>
            <person name="Sreedasyam A."/>
            <person name="Ando A."/>
            <person name="Song Q."/>
            <person name="De L."/>
            <person name="Hulse-Kemp A."/>
            <person name="Ding M."/>
            <person name="Ye W."/>
            <person name="Kirkbride R."/>
            <person name="Jenkins J."/>
            <person name="Plott C."/>
            <person name="Lovell J."/>
            <person name="Lin Y.-M."/>
            <person name="Vaughn R."/>
            <person name="Liu B."/>
            <person name="Li W."/>
            <person name="Simpson S."/>
            <person name="Scheffler B."/>
            <person name="Saski C."/>
            <person name="Grover C."/>
            <person name="Hu G."/>
            <person name="Conover J."/>
            <person name="Carlson J."/>
            <person name="Shu S."/>
            <person name="Boston L."/>
            <person name="Williams M."/>
            <person name="Peterson D."/>
            <person name="Mcgee K."/>
            <person name="Jones D."/>
            <person name="Wendel J."/>
            <person name="Stelly D."/>
            <person name="Grimwood J."/>
            <person name="Schmutz J."/>
        </authorList>
    </citation>
    <scope>NUCLEOTIDE SEQUENCE [LARGE SCALE GENOMIC DNA]</scope>
    <source>
        <strain evidence="10">1808015.09</strain>
    </source>
</reference>
<dbReference type="InterPro" id="IPR008930">
    <property type="entry name" value="Terpenoid_cyclase/PrenylTrfase"/>
</dbReference>
<comment type="cofactor">
    <cofactor evidence="1">
        <name>Mg(2+)</name>
        <dbReference type="ChEBI" id="CHEBI:18420"/>
    </cofactor>
</comment>
<dbReference type="EMBL" id="CM017697">
    <property type="protein sequence ID" value="TYG97053.1"/>
    <property type="molecule type" value="Genomic_DNA"/>
</dbReference>
<keyword evidence="6" id="KW-0456">Lyase</keyword>
<gene>
    <name evidence="10" type="ORF">ES288_A10G006400v1</name>
</gene>
<keyword evidence="4" id="KW-0479">Metal-binding</keyword>
<evidence type="ECO:0000259" key="9">
    <source>
        <dbReference type="Pfam" id="PF03936"/>
    </source>
</evidence>
<evidence type="ECO:0000256" key="3">
    <source>
        <dbReference type="ARBA" id="ARBA00013103"/>
    </source>
</evidence>
<organism evidence="10 11">
    <name type="scientific">Gossypium darwinii</name>
    <name type="common">Darwin's cotton</name>
    <name type="synonym">Gossypium barbadense var. darwinii</name>
    <dbReference type="NCBI Taxonomy" id="34276"/>
    <lineage>
        <taxon>Eukaryota</taxon>
        <taxon>Viridiplantae</taxon>
        <taxon>Streptophyta</taxon>
        <taxon>Embryophyta</taxon>
        <taxon>Tracheophyta</taxon>
        <taxon>Spermatophyta</taxon>
        <taxon>Magnoliopsida</taxon>
        <taxon>eudicotyledons</taxon>
        <taxon>Gunneridae</taxon>
        <taxon>Pentapetalae</taxon>
        <taxon>rosids</taxon>
        <taxon>malvids</taxon>
        <taxon>Malvales</taxon>
        <taxon>Malvaceae</taxon>
        <taxon>Malvoideae</taxon>
        <taxon>Gossypium</taxon>
    </lineage>
</organism>
<evidence type="ECO:0000259" key="8">
    <source>
        <dbReference type="Pfam" id="PF01397"/>
    </source>
</evidence>
<dbReference type="CDD" id="cd00684">
    <property type="entry name" value="Terpene_cyclase_plant_C1"/>
    <property type="match status" value="1"/>
</dbReference>
<dbReference type="InterPro" id="IPR050148">
    <property type="entry name" value="Terpene_synthase-like"/>
</dbReference>
<dbReference type="FunFam" id="1.50.10.130:FF:000001">
    <property type="entry name" value="Isoprene synthase, chloroplastic"/>
    <property type="match status" value="1"/>
</dbReference>
<comment type="similarity">
    <text evidence="7">Belongs to the terpene synthase family. Tpsa subfamily.</text>
</comment>
<dbReference type="InterPro" id="IPR034741">
    <property type="entry name" value="Terpene_cyclase-like_1_C"/>
</dbReference>
<dbReference type="PANTHER" id="PTHR31225:SF93">
    <property type="entry name" value="ALPHA-HUMULENE_(-)-(E)-BETA-CARYOPHYLLENE SYNTHASE"/>
    <property type="match status" value="1"/>
</dbReference>
<dbReference type="Proteomes" id="UP000323506">
    <property type="component" value="Chromosome A10"/>
</dbReference>
<feature type="domain" description="Terpene synthase metal-binding" evidence="9">
    <location>
        <begin position="253"/>
        <end position="492"/>
    </location>
</feature>